<keyword evidence="2" id="KW-1185">Reference proteome</keyword>
<evidence type="ECO:0000313" key="1">
    <source>
        <dbReference type="EMBL" id="PTL38044.1"/>
    </source>
</evidence>
<comment type="caution">
    <text evidence="1">The sequence shown here is derived from an EMBL/GenBank/DDBJ whole genome shotgun (WGS) entry which is preliminary data.</text>
</comment>
<dbReference type="Proteomes" id="UP000240509">
    <property type="component" value="Unassembled WGS sequence"/>
</dbReference>
<organism evidence="1 2">
    <name type="scientific">Alkalicoccus saliphilus</name>
    <dbReference type="NCBI Taxonomy" id="200989"/>
    <lineage>
        <taxon>Bacteria</taxon>
        <taxon>Bacillati</taxon>
        <taxon>Bacillota</taxon>
        <taxon>Bacilli</taxon>
        <taxon>Bacillales</taxon>
        <taxon>Bacillaceae</taxon>
        <taxon>Alkalicoccus</taxon>
    </lineage>
</organism>
<name>A0A2T4U3R2_9BACI</name>
<evidence type="ECO:0000313" key="2">
    <source>
        <dbReference type="Proteomes" id="UP000240509"/>
    </source>
</evidence>
<gene>
    <name evidence="1" type="ORF">C6Y45_13140</name>
</gene>
<proteinExistence type="predicted"/>
<dbReference type="AlphaFoldDB" id="A0A2T4U3R2"/>
<dbReference type="OrthoDB" id="2874272at2"/>
<accession>A0A2T4U3R2</accession>
<reference evidence="1 2" key="1">
    <citation type="submission" date="2018-03" db="EMBL/GenBank/DDBJ databases">
        <title>Alkalicoccus saliphilus sp. nov., isolated from a mineral pool.</title>
        <authorList>
            <person name="Zhao B."/>
        </authorList>
    </citation>
    <scope>NUCLEOTIDE SEQUENCE [LARGE SCALE GENOMIC DNA]</scope>
    <source>
        <strain evidence="1 2">6AG</strain>
    </source>
</reference>
<dbReference type="RefSeq" id="WP_107585689.1">
    <property type="nucleotide sequence ID" value="NZ_PZJJ01000025.1"/>
</dbReference>
<dbReference type="EMBL" id="PZJJ01000025">
    <property type="protein sequence ID" value="PTL38044.1"/>
    <property type="molecule type" value="Genomic_DNA"/>
</dbReference>
<protein>
    <submittedName>
        <fullName evidence="1">Uncharacterized protein</fullName>
    </submittedName>
</protein>
<sequence length="107" mass="12146">MSQNKQAMNKLAQRVISGYEAVHAKDYAKAKQLLDPLVPMLHSETKPNIKLLSYSAIAQLGTKDVENFLETCEELKKYEPANDQEAALVQRVDDMFVMLMDTLNEED</sequence>